<dbReference type="OrthoDB" id="1014883at2"/>
<dbReference type="EMBL" id="ABQC02000003">
    <property type="protein sequence ID" value="EDY97167.1"/>
    <property type="molecule type" value="Genomic_DNA"/>
</dbReference>
<reference evidence="3 4" key="2">
    <citation type="submission" date="2008-08" db="EMBL/GenBank/DDBJ databases">
        <authorList>
            <person name="Fulton L."/>
            <person name="Clifton S."/>
            <person name="Fulton B."/>
            <person name="Xu J."/>
            <person name="Minx P."/>
            <person name="Pepin K.H."/>
            <person name="Johnson M."/>
            <person name="Thiruvilangam P."/>
            <person name="Bhonagiri V."/>
            <person name="Nash W.E."/>
            <person name="Mardis E.R."/>
            <person name="Wilson R.K."/>
        </authorList>
    </citation>
    <scope>NUCLEOTIDE SEQUENCE [LARGE SCALE GENOMIC DNA]</scope>
    <source>
        <strain evidence="4">DSM 17135 / JCM 12973 / M2</strain>
    </source>
</reference>
<dbReference type="GeneID" id="43184154"/>
<feature type="chain" id="PRO_5002830617" description="DUF4988 domain-containing protein" evidence="1">
    <location>
        <begin position="19"/>
        <end position="295"/>
    </location>
</feature>
<dbReference type="InterPro" id="IPR032149">
    <property type="entry name" value="DUF4988"/>
</dbReference>
<evidence type="ECO:0000313" key="3">
    <source>
        <dbReference type="EMBL" id="EDY97167.1"/>
    </source>
</evidence>
<accession>B5CUJ2</accession>
<dbReference type="AlphaFoldDB" id="B5CUJ2"/>
<dbReference type="Pfam" id="PF16378">
    <property type="entry name" value="DUF4988"/>
    <property type="match status" value="1"/>
</dbReference>
<dbReference type="eggNOG" id="COG4886">
    <property type="taxonomic scope" value="Bacteria"/>
</dbReference>
<dbReference type="Proteomes" id="UP000003452">
    <property type="component" value="Unassembled WGS sequence"/>
</dbReference>
<sequence>MKKLIFLFLSMISLVALNSCDKRDDIQKDIDDLNSRLDQLEPMLAQLNENISNYQGVLDGKLLVMGYAVSENGDYTVELSNGETIKIYSGKPAEDLPLFSIADGKWFYTQGDETYPLMNSEGQQAPALGETGVTPKIRVNAQGMWEYSLDNGKTWLGNIGPANPAQGSAGVSIFTNVIVSDDGSSLTFEWKNGDTVMSQTVALYGGLSLDVDYGSAPVAFALGESREFKVTQTKVENVVIETNTWGVKLDEKKIYITAPTVNVQGKEYEDKIVLKIFSKEGYCKAVIIPVKLLTK</sequence>
<reference evidence="3 4" key="1">
    <citation type="submission" date="2008-08" db="EMBL/GenBank/DDBJ databases">
        <title>Draft genome sequence of Bacteroides plebeius (DSM 17135).</title>
        <authorList>
            <person name="Sudarsanam P."/>
            <person name="Ley R."/>
            <person name="Guruge J."/>
            <person name="Turnbaugh P.J."/>
            <person name="Mahowald M."/>
            <person name="Liep D."/>
            <person name="Gordon J."/>
        </authorList>
    </citation>
    <scope>NUCLEOTIDE SEQUENCE [LARGE SCALE GENOMIC DNA]</scope>
    <source>
        <strain evidence="4">DSM 17135 / JCM 12973 / M2</strain>
    </source>
</reference>
<name>B5CUJ2_PHOPM</name>
<gene>
    <name evidence="3" type="ORF">BACPLE_00363</name>
</gene>
<dbReference type="RefSeq" id="WP_007559761.1">
    <property type="nucleotide sequence ID" value="NZ_DS990123.1"/>
</dbReference>
<protein>
    <recommendedName>
        <fullName evidence="2">DUF4988 domain-containing protein</fullName>
    </recommendedName>
</protein>
<evidence type="ECO:0000313" key="4">
    <source>
        <dbReference type="Proteomes" id="UP000003452"/>
    </source>
</evidence>
<evidence type="ECO:0000259" key="2">
    <source>
        <dbReference type="Pfam" id="PF16378"/>
    </source>
</evidence>
<evidence type="ECO:0000256" key="1">
    <source>
        <dbReference type="SAM" id="SignalP"/>
    </source>
</evidence>
<keyword evidence="1" id="KW-0732">Signal</keyword>
<dbReference type="HOGENOM" id="CLU_942186_0_0_10"/>
<comment type="caution">
    <text evidence="3">The sequence shown here is derived from an EMBL/GenBank/DDBJ whole genome shotgun (WGS) entry which is preliminary data.</text>
</comment>
<proteinExistence type="predicted"/>
<feature type="signal peptide" evidence="1">
    <location>
        <begin position="1"/>
        <end position="18"/>
    </location>
</feature>
<feature type="domain" description="DUF4988" evidence="2">
    <location>
        <begin position="28"/>
        <end position="193"/>
    </location>
</feature>
<organism evidence="3 4">
    <name type="scientific">Phocaeicola plebeius (strain DSM 17135 / JCM 12973 / CCUG 54634 / M2)</name>
    <name type="common">Bacteroides plebeius</name>
    <dbReference type="NCBI Taxonomy" id="484018"/>
    <lineage>
        <taxon>Bacteria</taxon>
        <taxon>Pseudomonadati</taxon>
        <taxon>Bacteroidota</taxon>
        <taxon>Bacteroidia</taxon>
        <taxon>Bacteroidales</taxon>
        <taxon>Bacteroidaceae</taxon>
        <taxon>Phocaeicola</taxon>
    </lineage>
</organism>